<keyword evidence="6" id="KW-1185">Reference proteome</keyword>
<dbReference type="RefSeq" id="WP_189027941.1">
    <property type="nucleotide sequence ID" value="NZ_BMNE01000003.1"/>
</dbReference>
<evidence type="ECO:0000313" key="5">
    <source>
        <dbReference type="EMBL" id="GGN79330.1"/>
    </source>
</evidence>
<evidence type="ECO:0000256" key="2">
    <source>
        <dbReference type="ARBA" id="ARBA00022741"/>
    </source>
</evidence>
<dbReference type="InterPro" id="IPR006016">
    <property type="entry name" value="UspA"/>
</dbReference>
<dbReference type="SUPFAM" id="SSF52402">
    <property type="entry name" value="Adenine nucleotide alpha hydrolases-like"/>
    <property type="match status" value="2"/>
</dbReference>
<gene>
    <name evidence="5" type="ORF">GCM10011610_27650</name>
</gene>
<dbReference type="Pfam" id="PF00582">
    <property type="entry name" value="Usp"/>
    <property type="match status" value="2"/>
</dbReference>
<feature type="domain" description="UspA" evidence="4">
    <location>
        <begin position="7"/>
        <end position="142"/>
    </location>
</feature>
<keyword evidence="3" id="KW-0067">ATP-binding</keyword>
<dbReference type="Gene3D" id="3.40.50.620">
    <property type="entry name" value="HUPs"/>
    <property type="match status" value="2"/>
</dbReference>
<organism evidence="5 6">
    <name type="scientific">Nocardia rhizosphaerihabitans</name>
    <dbReference type="NCBI Taxonomy" id="1691570"/>
    <lineage>
        <taxon>Bacteria</taxon>
        <taxon>Bacillati</taxon>
        <taxon>Actinomycetota</taxon>
        <taxon>Actinomycetes</taxon>
        <taxon>Mycobacteriales</taxon>
        <taxon>Nocardiaceae</taxon>
        <taxon>Nocardia</taxon>
    </lineage>
</organism>
<feature type="domain" description="UspA" evidence="4">
    <location>
        <begin position="154"/>
        <end position="280"/>
    </location>
</feature>
<evidence type="ECO:0000259" key="4">
    <source>
        <dbReference type="Pfam" id="PF00582"/>
    </source>
</evidence>
<dbReference type="InterPro" id="IPR006015">
    <property type="entry name" value="Universal_stress_UspA"/>
</dbReference>
<keyword evidence="2" id="KW-0547">Nucleotide-binding</keyword>
<evidence type="ECO:0000313" key="6">
    <source>
        <dbReference type="Proteomes" id="UP000658127"/>
    </source>
</evidence>
<comment type="similarity">
    <text evidence="1">Belongs to the universal stress protein A family.</text>
</comment>
<dbReference type="PANTHER" id="PTHR46268:SF27">
    <property type="entry name" value="UNIVERSAL STRESS PROTEIN RV2623"/>
    <property type="match status" value="1"/>
</dbReference>
<evidence type="ECO:0000256" key="3">
    <source>
        <dbReference type="ARBA" id="ARBA00022840"/>
    </source>
</evidence>
<protein>
    <submittedName>
        <fullName evidence="5">Universal stress protein</fullName>
    </submittedName>
</protein>
<dbReference type="Proteomes" id="UP000658127">
    <property type="component" value="Unassembled WGS sequence"/>
</dbReference>
<dbReference type="PRINTS" id="PR01438">
    <property type="entry name" value="UNVRSLSTRESS"/>
</dbReference>
<sequence>MPSPSARPVVVGVDSSESVLTAVRWAAHTAHLRSAPLHLVHAMSSGWDLGRGVVALHNPAMHKDGRAALAVATSVAVESAPGLAVHTDLVSPSPISALRRRAREAELLVVGTRGLGAFERALLGSVSRALARHPVCPLAVVPTANHLTGKHLPVLVGIDGSPASGRALEVAIEEASRRRVELDAIYIWSEPEPGIPHADMPEHAHRMLSQALTGYREKYPEVAITAHVAEGDPAQRLLEESRHAQLIVLGRHGRGRLTGHVLGSVSRTVLYATQIPLILVGLRI</sequence>
<reference evidence="6" key="1">
    <citation type="journal article" date="2019" name="Int. J. Syst. Evol. Microbiol.">
        <title>The Global Catalogue of Microorganisms (GCM) 10K type strain sequencing project: providing services to taxonomists for standard genome sequencing and annotation.</title>
        <authorList>
            <consortium name="The Broad Institute Genomics Platform"/>
            <consortium name="The Broad Institute Genome Sequencing Center for Infectious Disease"/>
            <person name="Wu L."/>
            <person name="Ma J."/>
        </authorList>
    </citation>
    <scope>NUCLEOTIDE SEQUENCE [LARGE SCALE GENOMIC DNA]</scope>
    <source>
        <strain evidence="6">CGMCC 4.7329</strain>
    </source>
</reference>
<dbReference type="PANTHER" id="PTHR46268">
    <property type="entry name" value="STRESS RESPONSE PROTEIN NHAX"/>
    <property type="match status" value="1"/>
</dbReference>
<dbReference type="InterPro" id="IPR014729">
    <property type="entry name" value="Rossmann-like_a/b/a_fold"/>
</dbReference>
<accession>A0ABQ2KCG9</accession>
<comment type="caution">
    <text evidence="5">The sequence shown here is derived from an EMBL/GenBank/DDBJ whole genome shotgun (WGS) entry which is preliminary data.</text>
</comment>
<name>A0ABQ2KCG9_9NOCA</name>
<evidence type="ECO:0000256" key="1">
    <source>
        <dbReference type="ARBA" id="ARBA00008791"/>
    </source>
</evidence>
<proteinExistence type="inferred from homology"/>
<dbReference type="EMBL" id="BMNE01000003">
    <property type="protein sequence ID" value="GGN79330.1"/>
    <property type="molecule type" value="Genomic_DNA"/>
</dbReference>